<accession>A0A1B6HIQ0</accession>
<comment type="subcellular location">
    <subcellularLocation>
        <location evidence="1">Secreted</location>
    </subcellularLocation>
</comment>
<keyword evidence="2" id="KW-0964">Secreted</keyword>
<evidence type="ECO:0000313" key="5">
    <source>
        <dbReference type="EMBL" id="JAS74435.1"/>
    </source>
</evidence>
<dbReference type="SMART" id="SM01318">
    <property type="entry name" value="SVWC"/>
    <property type="match status" value="1"/>
</dbReference>
<name>A0A1B6HIQ0_9HEMI</name>
<sequence length="547" mass="59931">LIPHCFPAPFEKTTFNIGYQRAPMYLLVTCLLFGNIFISIHAISDYYKDGEGSTENDGDTMSLVRSFLAKHRGGSRFQTSHFGAQGEAQNPYLSSSRDVSSTAGPVHYILSPQPIYEMNIPYFMEDHDSSSIAVGTRNLGRKRAINGSKTETNQKSSISLKPETHATTLINSTNLGEQGSNNQENKTTNKPIDKLNSTGKPLKTNVFDINDVKNMLNGYKIQARSGVQLPNSSQPNLKVMLDKLKSKQNLTKDGNQSVKLNNMTISDEKPESPTKLVNKLKEESNLTSDAGGLKSRSGKDITGRADVPIKLPSKLEDVATGEPNIVLSDGKATIIPRPLRNISVTFPDLNFNKTRSITGFKSTASDIHTSNQFSPRSSNTFATDFSLARHLPSSSSTSLRENVLVPTNNFLSSYFDQDKPSSVITASPAYSRARSQQSSVSNNNRENFLTWKPSTHNFPSSVAVQAKSTGEGNGCNVDGRILLVGDKWLEPGVCGLFTCEPNSFRTVSTACPTLMYQEGSGCTIKEQDMNLDFPRCCPILSCSIYEK</sequence>
<evidence type="ECO:0000256" key="3">
    <source>
        <dbReference type="SAM" id="MobiDB-lite"/>
    </source>
</evidence>
<protein>
    <recommendedName>
        <fullName evidence="4">Single domain-containing protein</fullName>
    </recommendedName>
</protein>
<evidence type="ECO:0000313" key="6">
    <source>
        <dbReference type="EMBL" id="JAS94192.1"/>
    </source>
</evidence>
<dbReference type="GO" id="GO:0005576">
    <property type="term" value="C:extracellular region"/>
    <property type="evidence" value="ECO:0007669"/>
    <property type="project" value="UniProtKB-SubCell"/>
</dbReference>
<evidence type="ECO:0000256" key="1">
    <source>
        <dbReference type="ARBA" id="ARBA00004613"/>
    </source>
</evidence>
<gene>
    <name evidence="6" type="ORF">g.29506</name>
    <name evidence="5" type="ORF">g.29508</name>
</gene>
<evidence type="ECO:0000256" key="2">
    <source>
        <dbReference type="ARBA" id="ARBA00022525"/>
    </source>
</evidence>
<dbReference type="AlphaFoldDB" id="A0A1B6HIQ0"/>
<reference evidence="5" key="1">
    <citation type="submission" date="2015-11" db="EMBL/GenBank/DDBJ databases">
        <title>De novo transcriptome assembly of four potential Pierce s Disease insect vectors from Arizona vineyards.</title>
        <authorList>
            <person name="Tassone E.E."/>
        </authorList>
    </citation>
    <scope>NUCLEOTIDE SEQUENCE</scope>
</reference>
<proteinExistence type="predicted"/>
<dbReference type="Pfam" id="PF15430">
    <property type="entry name" value="SVWC"/>
    <property type="match status" value="1"/>
</dbReference>
<feature type="compositionally biased region" description="Polar residues" evidence="3">
    <location>
        <begin position="147"/>
        <end position="199"/>
    </location>
</feature>
<evidence type="ECO:0000259" key="4">
    <source>
        <dbReference type="SMART" id="SM01318"/>
    </source>
</evidence>
<feature type="region of interest" description="Disordered" evidence="3">
    <location>
        <begin position="144"/>
        <end position="199"/>
    </location>
</feature>
<feature type="non-terminal residue" evidence="5">
    <location>
        <position position="1"/>
    </location>
</feature>
<organism evidence="5">
    <name type="scientific">Homalodisca liturata</name>
    <dbReference type="NCBI Taxonomy" id="320908"/>
    <lineage>
        <taxon>Eukaryota</taxon>
        <taxon>Metazoa</taxon>
        <taxon>Ecdysozoa</taxon>
        <taxon>Arthropoda</taxon>
        <taxon>Hexapoda</taxon>
        <taxon>Insecta</taxon>
        <taxon>Pterygota</taxon>
        <taxon>Neoptera</taxon>
        <taxon>Paraneoptera</taxon>
        <taxon>Hemiptera</taxon>
        <taxon>Auchenorrhyncha</taxon>
        <taxon>Membracoidea</taxon>
        <taxon>Cicadellidae</taxon>
        <taxon>Cicadellinae</taxon>
        <taxon>Proconiini</taxon>
        <taxon>Homalodisca</taxon>
    </lineage>
</organism>
<dbReference type="EMBL" id="GECU01013514">
    <property type="protein sequence ID" value="JAS94192.1"/>
    <property type="molecule type" value="Transcribed_RNA"/>
</dbReference>
<feature type="domain" description="Single" evidence="4">
    <location>
        <begin position="475"/>
        <end position="542"/>
    </location>
</feature>
<dbReference type="InterPro" id="IPR029277">
    <property type="entry name" value="SVWC_dom"/>
</dbReference>
<dbReference type="EMBL" id="GECU01033271">
    <property type="protein sequence ID" value="JAS74435.1"/>
    <property type="molecule type" value="Transcribed_RNA"/>
</dbReference>